<dbReference type="AlphaFoldDB" id="A0A941EBH0"/>
<dbReference type="PROSITE" id="PS00627">
    <property type="entry name" value="GHMP_KINASES_ATP"/>
    <property type="match status" value="1"/>
</dbReference>
<dbReference type="FunFam" id="3.30.70.890:FF:000001">
    <property type="entry name" value="Galactokinase"/>
    <property type="match status" value="1"/>
</dbReference>
<comment type="caution">
    <text evidence="15">The sequence shown here is derived from an EMBL/GenBank/DDBJ whole genome shotgun (WGS) entry which is preliminary data.</text>
</comment>
<keyword evidence="4" id="KW-0479">Metal-binding</keyword>
<name>A0A941EBH0_9ACTN</name>
<dbReference type="InterPro" id="IPR019741">
    <property type="entry name" value="Galactokinase_CS"/>
</dbReference>
<keyword evidence="2" id="KW-0963">Cytoplasm</keyword>
<dbReference type="InterPro" id="IPR020568">
    <property type="entry name" value="Ribosomal_Su5_D2-typ_SF"/>
</dbReference>
<evidence type="ECO:0000259" key="12">
    <source>
        <dbReference type="Pfam" id="PF00288"/>
    </source>
</evidence>
<dbReference type="InterPro" id="IPR000705">
    <property type="entry name" value="Galactokinase"/>
</dbReference>
<dbReference type="FunFam" id="3.30.230.10:FF:000017">
    <property type="entry name" value="Galactokinase"/>
    <property type="match status" value="1"/>
</dbReference>
<keyword evidence="8" id="KW-0460">Magnesium</keyword>
<evidence type="ECO:0000256" key="5">
    <source>
        <dbReference type="ARBA" id="ARBA00022741"/>
    </source>
</evidence>
<dbReference type="GO" id="GO:0004335">
    <property type="term" value="F:galactokinase activity"/>
    <property type="evidence" value="ECO:0007669"/>
    <property type="project" value="UniProtKB-UniRule"/>
</dbReference>
<dbReference type="SUPFAM" id="SSF54211">
    <property type="entry name" value="Ribosomal protein S5 domain 2-like"/>
    <property type="match status" value="1"/>
</dbReference>
<evidence type="ECO:0000256" key="6">
    <source>
        <dbReference type="ARBA" id="ARBA00022777"/>
    </source>
</evidence>
<dbReference type="Pfam" id="PF10509">
    <property type="entry name" value="GalKase_gal_bdg"/>
    <property type="match status" value="1"/>
</dbReference>
<keyword evidence="3 15" id="KW-0808">Transferase</keyword>
<evidence type="ECO:0000256" key="8">
    <source>
        <dbReference type="ARBA" id="ARBA00022842"/>
    </source>
</evidence>
<dbReference type="InterPro" id="IPR014721">
    <property type="entry name" value="Ribsml_uS5_D2-typ_fold_subgr"/>
</dbReference>
<dbReference type="InterPro" id="IPR006203">
    <property type="entry name" value="GHMP_knse_ATP-bd_CS"/>
</dbReference>
<evidence type="ECO:0000256" key="9">
    <source>
        <dbReference type="ARBA" id="ARBA00023144"/>
    </source>
</evidence>
<evidence type="ECO:0000313" key="15">
    <source>
        <dbReference type="EMBL" id="MBR7829730.1"/>
    </source>
</evidence>
<accession>A0A941EBH0</accession>
<feature type="domain" description="GHMP kinase N-terminal" evidence="12">
    <location>
        <begin position="111"/>
        <end position="188"/>
    </location>
</feature>
<dbReference type="Pfam" id="PF08544">
    <property type="entry name" value="GHMP_kinases_C"/>
    <property type="match status" value="1"/>
</dbReference>
<evidence type="ECO:0000256" key="11">
    <source>
        <dbReference type="NCBIfam" id="TIGR00131"/>
    </source>
</evidence>
<evidence type="ECO:0000256" key="1">
    <source>
        <dbReference type="ARBA" id="ARBA00006566"/>
    </source>
</evidence>
<dbReference type="Proteomes" id="UP000676325">
    <property type="component" value="Unassembled WGS sequence"/>
</dbReference>
<evidence type="ECO:0000256" key="10">
    <source>
        <dbReference type="ARBA" id="ARBA00023277"/>
    </source>
</evidence>
<dbReference type="NCBIfam" id="TIGR00131">
    <property type="entry name" value="gal_kin"/>
    <property type="match status" value="1"/>
</dbReference>
<feature type="domain" description="GHMP kinase C-terminal" evidence="13">
    <location>
        <begin position="301"/>
        <end position="374"/>
    </location>
</feature>
<dbReference type="PIRSF" id="PIRSF000530">
    <property type="entry name" value="Galactokinase"/>
    <property type="match status" value="1"/>
</dbReference>
<evidence type="ECO:0000256" key="4">
    <source>
        <dbReference type="ARBA" id="ARBA00022723"/>
    </source>
</evidence>
<dbReference type="PRINTS" id="PR00473">
    <property type="entry name" value="GALCTOKINASE"/>
</dbReference>
<dbReference type="PROSITE" id="PS00106">
    <property type="entry name" value="GALACTOKINASE"/>
    <property type="match status" value="1"/>
</dbReference>
<evidence type="ECO:0000259" key="14">
    <source>
        <dbReference type="Pfam" id="PF10509"/>
    </source>
</evidence>
<dbReference type="EC" id="2.7.1.6" evidence="11"/>
<dbReference type="Gene3D" id="3.30.70.890">
    <property type="entry name" value="GHMP kinase, C-terminal domain"/>
    <property type="match status" value="1"/>
</dbReference>
<evidence type="ECO:0000313" key="16">
    <source>
        <dbReference type="Proteomes" id="UP000676325"/>
    </source>
</evidence>
<dbReference type="SUPFAM" id="SSF55060">
    <property type="entry name" value="GHMP Kinase, C-terminal domain"/>
    <property type="match status" value="1"/>
</dbReference>
<dbReference type="GO" id="GO:0005829">
    <property type="term" value="C:cytosol"/>
    <property type="evidence" value="ECO:0007669"/>
    <property type="project" value="TreeGrafter"/>
</dbReference>
<keyword evidence="10" id="KW-0119">Carbohydrate metabolism</keyword>
<evidence type="ECO:0000259" key="13">
    <source>
        <dbReference type="Pfam" id="PF08544"/>
    </source>
</evidence>
<evidence type="ECO:0000256" key="7">
    <source>
        <dbReference type="ARBA" id="ARBA00022840"/>
    </source>
</evidence>
<dbReference type="InterPro" id="IPR019539">
    <property type="entry name" value="GalKase_N"/>
</dbReference>
<keyword evidence="7" id="KW-0067">ATP-binding</keyword>
<protein>
    <recommendedName>
        <fullName evidence="11">Galactokinase</fullName>
        <ecNumber evidence="11">2.7.1.6</ecNumber>
    </recommendedName>
</protein>
<dbReference type="GO" id="GO:0005524">
    <property type="term" value="F:ATP binding"/>
    <property type="evidence" value="ECO:0007669"/>
    <property type="project" value="UniProtKB-UniRule"/>
</dbReference>
<dbReference type="InterPro" id="IPR006204">
    <property type="entry name" value="GHMP_kinase_N_dom"/>
</dbReference>
<dbReference type="InterPro" id="IPR036554">
    <property type="entry name" value="GHMP_kinase_C_sf"/>
</dbReference>
<evidence type="ECO:0000256" key="3">
    <source>
        <dbReference type="ARBA" id="ARBA00022679"/>
    </source>
</evidence>
<feature type="domain" description="Galactokinase N-terminal" evidence="14">
    <location>
        <begin position="15"/>
        <end position="63"/>
    </location>
</feature>
<dbReference type="GO" id="GO:0046872">
    <property type="term" value="F:metal ion binding"/>
    <property type="evidence" value="ECO:0007669"/>
    <property type="project" value="UniProtKB-KW"/>
</dbReference>
<keyword evidence="6" id="KW-0418">Kinase</keyword>
<dbReference type="GO" id="GO:0006012">
    <property type="term" value="P:galactose metabolic process"/>
    <property type="evidence" value="ECO:0007669"/>
    <property type="project" value="UniProtKB-UniRule"/>
</dbReference>
<sequence>MSIAAQESAEEARKLFESVYAAAPAGIFAAPGRVNVIGEHTDYNEGFVLPMAIDRYTAVAAAPRLDGVLRVVSGQGDTGVIEIPIANLAPGERAGWADYPAGVAWAMIGAGALPGDFKGADLAFSSRVPVGSGLSSSAALECSTGLALAALAGKPISPAELARLSQYAENEYAHVPCGPLDQLSSAFGAADAVLHIDTRTFDIAVHPFALGEAGLTLLVMNTKVQHQHGESGYADRRAACERSAQKLGVPALRDLSFADLDRAAAVLDETELRRVRHVVTENDRVNRFVSLLQLGPLEGPRLNSAGELLTASHVSLRDDFEVSCAELDVVVDAALRGGAHGARMTGGGFGGCAIALVSTDRLDRVAETVSESLPQAELFTVVADRGAYQVL</sequence>
<organism evidence="15 16">
    <name type="scientific">Actinospica acidithermotolerans</name>
    <dbReference type="NCBI Taxonomy" id="2828514"/>
    <lineage>
        <taxon>Bacteria</taxon>
        <taxon>Bacillati</taxon>
        <taxon>Actinomycetota</taxon>
        <taxon>Actinomycetes</taxon>
        <taxon>Catenulisporales</taxon>
        <taxon>Actinospicaceae</taxon>
        <taxon>Actinospica</taxon>
    </lineage>
</organism>
<dbReference type="InterPro" id="IPR006206">
    <property type="entry name" value="Mevalonate/galactokinase"/>
</dbReference>
<reference evidence="15" key="1">
    <citation type="submission" date="2021-04" db="EMBL/GenBank/DDBJ databases">
        <title>Genome based classification of Actinospica acidithermotolerans sp. nov., an actinobacterium isolated from an Indonesian hot spring.</title>
        <authorList>
            <person name="Kusuma A.B."/>
            <person name="Putra K.E."/>
            <person name="Nafisah S."/>
            <person name="Loh J."/>
            <person name="Nouioui I."/>
            <person name="Goodfellow M."/>
        </authorList>
    </citation>
    <scope>NUCLEOTIDE SEQUENCE</scope>
    <source>
        <strain evidence="15">MGRD01-02</strain>
    </source>
</reference>
<dbReference type="EMBL" id="JAGSOH010000097">
    <property type="protein sequence ID" value="MBR7829730.1"/>
    <property type="molecule type" value="Genomic_DNA"/>
</dbReference>
<keyword evidence="5" id="KW-0547">Nucleotide-binding</keyword>
<dbReference type="PANTHER" id="PTHR10457:SF7">
    <property type="entry name" value="GALACTOKINASE-RELATED"/>
    <property type="match status" value="1"/>
</dbReference>
<gene>
    <name evidence="15" type="primary">galK</name>
    <name evidence="15" type="ORF">KDK95_25725</name>
</gene>
<dbReference type="RefSeq" id="WP_212520861.1">
    <property type="nucleotide sequence ID" value="NZ_JAGSOH010000097.1"/>
</dbReference>
<comment type="similarity">
    <text evidence="1">Belongs to the GHMP kinase family. GalK subfamily.</text>
</comment>
<dbReference type="PRINTS" id="PR00959">
    <property type="entry name" value="MEVGALKINASE"/>
</dbReference>
<keyword evidence="16" id="KW-1185">Reference proteome</keyword>
<keyword evidence="9" id="KW-0299">Galactose metabolism</keyword>
<dbReference type="InterPro" id="IPR013750">
    <property type="entry name" value="GHMP_kinase_C_dom"/>
</dbReference>
<dbReference type="PANTHER" id="PTHR10457">
    <property type="entry name" value="MEVALONATE KINASE/GALACTOKINASE"/>
    <property type="match status" value="1"/>
</dbReference>
<dbReference type="Pfam" id="PF00288">
    <property type="entry name" value="GHMP_kinases_N"/>
    <property type="match status" value="1"/>
</dbReference>
<evidence type="ECO:0000256" key="2">
    <source>
        <dbReference type="ARBA" id="ARBA00022490"/>
    </source>
</evidence>
<dbReference type="Gene3D" id="3.30.230.10">
    <property type="match status" value="1"/>
</dbReference>
<proteinExistence type="inferred from homology"/>